<proteinExistence type="predicted"/>
<feature type="transmembrane region" description="Helical" evidence="1">
    <location>
        <begin position="21"/>
        <end position="39"/>
    </location>
</feature>
<dbReference type="HOGENOM" id="CLU_2480699_0_0_4"/>
<dbReference type="Proteomes" id="UP000061135">
    <property type="component" value="Chromosome"/>
</dbReference>
<evidence type="ECO:0000313" key="2">
    <source>
        <dbReference type="EMBL" id="AKD24638.1"/>
    </source>
</evidence>
<name>A0A0E3V0J3_9BURK</name>
<protein>
    <submittedName>
        <fullName evidence="2">Uncharacterized protein</fullName>
    </submittedName>
</protein>
<reference evidence="2 3" key="1">
    <citation type="submission" date="2014-03" db="EMBL/GenBank/DDBJ databases">
        <title>Genome of Polynucleobacter strain MWH-MoK4.</title>
        <authorList>
            <person name="Hahn M.W."/>
        </authorList>
    </citation>
    <scope>NUCLEOTIDE SEQUENCE [LARGE SCALE GENOMIC DNA]</scope>
    <source>
        <strain evidence="2 3">MWH-MoK4</strain>
    </source>
</reference>
<sequence>MSMAIIDRLKDAFCARAGVNALGGLCFILTLFGCGSIIYPDINKDPAKNNIATFRRDAIDCAGAYPESGSGIHIKQRIGCMNLKGWH</sequence>
<dbReference type="PATRIC" id="fig|576611.7.peg.307"/>
<organism evidence="2 3">
    <name type="scientific">Polynucleobacter duraquae</name>
    <dbReference type="NCBI Taxonomy" id="1835254"/>
    <lineage>
        <taxon>Bacteria</taxon>
        <taxon>Pseudomonadati</taxon>
        <taxon>Pseudomonadota</taxon>
        <taxon>Betaproteobacteria</taxon>
        <taxon>Burkholderiales</taxon>
        <taxon>Burkholderiaceae</taxon>
        <taxon>Polynucleobacter</taxon>
    </lineage>
</organism>
<dbReference type="AlphaFoldDB" id="A0A0E3V0J3"/>
<keyword evidence="1" id="KW-1133">Transmembrane helix</keyword>
<dbReference type="KEGG" id="pdq:CL55_00003050"/>
<keyword evidence="3" id="KW-1185">Reference proteome</keyword>
<keyword evidence="1" id="KW-0472">Membrane</keyword>
<gene>
    <name evidence="2" type="ORF">CL55_00003050</name>
</gene>
<dbReference type="STRING" id="1835254.CL55_00003050"/>
<keyword evidence="1" id="KW-0812">Transmembrane</keyword>
<evidence type="ECO:0000256" key="1">
    <source>
        <dbReference type="SAM" id="Phobius"/>
    </source>
</evidence>
<evidence type="ECO:0000313" key="3">
    <source>
        <dbReference type="Proteomes" id="UP000061135"/>
    </source>
</evidence>
<dbReference type="EMBL" id="CP007501">
    <property type="protein sequence ID" value="AKD24638.1"/>
    <property type="molecule type" value="Genomic_DNA"/>
</dbReference>
<accession>A0A0E3V0J3</accession>